<dbReference type="PANTHER" id="PTHR33594:SF1">
    <property type="entry name" value="HD_PDEASE DOMAIN-CONTAINING PROTEIN"/>
    <property type="match status" value="1"/>
</dbReference>
<reference evidence="2" key="1">
    <citation type="journal article" date="2014" name="Front. Microbiol.">
        <title>High frequency of phylogenetically diverse reductive dehalogenase-homologous genes in deep subseafloor sedimentary metagenomes.</title>
        <authorList>
            <person name="Kawai M."/>
            <person name="Futagami T."/>
            <person name="Toyoda A."/>
            <person name="Takaki Y."/>
            <person name="Nishi S."/>
            <person name="Hori S."/>
            <person name="Arai W."/>
            <person name="Tsubouchi T."/>
            <person name="Morono Y."/>
            <person name="Uchiyama I."/>
            <person name="Ito T."/>
            <person name="Fujiyama A."/>
            <person name="Inagaki F."/>
            <person name="Takami H."/>
        </authorList>
    </citation>
    <scope>NUCLEOTIDE SEQUENCE</scope>
    <source>
        <strain evidence="2">Expedition CK06-06</strain>
    </source>
</reference>
<gene>
    <name evidence="2" type="ORF">S01H1_30273</name>
</gene>
<dbReference type="EMBL" id="BARS01018614">
    <property type="protein sequence ID" value="GAF96412.1"/>
    <property type="molecule type" value="Genomic_DNA"/>
</dbReference>
<name>X0U7S1_9ZZZZ</name>
<dbReference type="Pfam" id="PF01966">
    <property type="entry name" value="HD"/>
    <property type="match status" value="1"/>
</dbReference>
<evidence type="ECO:0000259" key="1">
    <source>
        <dbReference type="PROSITE" id="PS51831"/>
    </source>
</evidence>
<dbReference type="InterPro" id="IPR006674">
    <property type="entry name" value="HD_domain"/>
</dbReference>
<dbReference type="AlphaFoldDB" id="X0U7S1"/>
<dbReference type="PROSITE" id="PS51831">
    <property type="entry name" value="HD"/>
    <property type="match status" value="1"/>
</dbReference>
<sequence>MVVDSAHDLAHLDRVWMNASMIANGSGDSWVLMAASYLHDLVNLPKNDPNRELASRQSAEKAAPYLVSLGFSPIQIKTTQHAIAAHSFSAGIAPETFEAKVLRDADRLDSLGAIGIARTFLVAGAIGLPLYDPTDPFAQNRVLDDGKYSLDHWQIKLLKLPDGMITDRGQ</sequence>
<dbReference type="CDD" id="cd00077">
    <property type="entry name" value="HDc"/>
    <property type="match status" value="1"/>
</dbReference>
<feature type="non-terminal residue" evidence="2">
    <location>
        <position position="170"/>
    </location>
</feature>
<dbReference type="SUPFAM" id="SSF109604">
    <property type="entry name" value="HD-domain/PDEase-like"/>
    <property type="match status" value="1"/>
</dbReference>
<comment type="caution">
    <text evidence="2">The sequence shown here is derived from an EMBL/GenBank/DDBJ whole genome shotgun (WGS) entry which is preliminary data.</text>
</comment>
<organism evidence="2">
    <name type="scientific">marine sediment metagenome</name>
    <dbReference type="NCBI Taxonomy" id="412755"/>
    <lineage>
        <taxon>unclassified sequences</taxon>
        <taxon>metagenomes</taxon>
        <taxon>ecological metagenomes</taxon>
    </lineage>
</organism>
<accession>X0U7S1</accession>
<dbReference type="Gene3D" id="1.10.3210.50">
    <property type="match status" value="1"/>
</dbReference>
<feature type="domain" description="HD" evidence="1">
    <location>
        <begin position="8"/>
        <end position="111"/>
    </location>
</feature>
<protein>
    <recommendedName>
        <fullName evidence="1">HD domain-containing protein</fullName>
    </recommendedName>
</protein>
<proteinExistence type="predicted"/>
<dbReference type="SMART" id="SM00471">
    <property type="entry name" value="HDc"/>
    <property type="match status" value="1"/>
</dbReference>
<evidence type="ECO:0000313" key="2">
    <source>
        <dbReference type="EMBL" id="GAF96412.1"/>
    </source>
</evidence>
<dbReference type="PANTHER" id="PTHR33594">
    <property type="entry name" value="SUPERFAMILY HYDROLASE, PUTATIVE (AFU_ORTHOLOGUE AFUA_1G03035)-RELATED"/>
    <property type="match status" value="1"/>
</dbReference>
<dbReference type="InterPro" id="IPR003607">
    <property type="entry name" value="HD/PDEase_dom"/>
</dbReference>